<comment type="caution">
    <text evidence="1">The sequence shown here is derived from an EMBL/GenBank/DDBJ whole genome shotgun (WGS) entry which is preliminary data.</text>
</comment>
<keyword evidence="2" id="KW-1185">Reference proteome</keyword>
<organism evidence="1 2">
    <name type="scientific">Bradyrhizobium iriomotense</name>
    <dbReference type="NCBI Taxonomy" id="441950"/>
    <lineage>
        <taxon>Bacteria</taxon>
        <taxon>Pseudomonadati</taxon>
        <taxon>Pseudomonadota</taxon>
        <taxon>Alphaproteobacteria</taxon>
        <taxon>Hyphomicrobiales</taxon>
        <taxon>Nitrobacteraceae</taxon>
        <taxon>Bradyrhizobium</taxon>
    </lineage>
</organism>
<dbReference type="RefSeq" id="WP_284269452.1">
    <property type="nucleotide sequence ID" value="NZ_BSOW01000018.1"/>
</dbReference>
<dbReference type="EMBL" id="BSOW01000018">
    <property type="protein sequence ID" value="GLR88199.1"/>
    <property type="molecule type" value="Genomic_DNA"/>
</dbReference>
<dbReference type="Proteomes" id="UP001156905">
    <property type="component" value="Unassembled WGS sequence"/>
</dbReference>
<accession>A0ABQ6B1A5</accession>
<protein>
    <submittedName>
        <fullName evidence="1">Uncharacterized protein</fullName>
    </submittedName>
</protein>
<name>A0ABQ6B1A5_9BRAD</name>
<gene>
    <name evidence="1" type="ORF">GCM10007857_49110</name>
</gene>
<evidence type="ECO:0000313" key="1">
    <source>
        <dbReference type="EMBL" id="GLR88199.1"/>
    </source>
</evidence>
<sequence length="178" mass="20466">MAREDWGLDLMQRHRRLFTINADEPFRSFGYPFCGRGWRDLVDRLCGRIEGVLRDGETFEFVQIKQKIGVLRAVWDGDASEDTETKIGHAVNLAVARSACTCEICGREGRLFNNRGWLETRCAEDAVGETVPPRYGAGFENVRRFRRWRGHADMYFATYDRETDTLTEVLPPSPKQEG</sequence>
<proteinExistence type="predicted"/>
<evidence type="ECO:0000313" key="2">
    <source>
        <dbReference type="Proteomes" id="UP001156905"/>
    </source>
</evidence>
<reference evidence="2" key="1">
    <citation type="journal article" date="2019" name="Int. J. Syst. Evol. Microbiol.">
        <title>The Global Catalogue of Microorganisms (GCM) 10K type strain sequencing project: providing services to taxonomists for standard genome sequencing and annotation.</title>
        <authorList>
            <consortium name="The Broad Institute Genomics Platform"/>
            <consortium name="The Broad Institute Genome Sequencing Center for Infectious Disease"/>
            <person name="Wu L."/>
            <person name="Ma J."/>
        </authorList>
    </citation>
    <scope>NUCLEOTIDE SEQUENCE [LARGE SCALE GENOMIC DNA]</scope>
    <source>
        <strain evidence="2">NBRC 102520</strain>
    </source>
</reference>